<keyword evidence="2 3" id="KW-0694">RNA-binding</keyword>
<reference evidence="7" key="1">
    <citation type="submission" date="2013-09" db="EMBL/GenBank/DDBJ databases">
        <title>Corchorus olitorius genome sequencing.</title>
        <authorList>
            <person name="Alam M."/>
            <person name="Haque M.S."/>
            <person name="Islam M.S."/>
            <person name="Emdad E.M."/>
            <person name="Islam M.M."/>
            <person name="Ahmed B."/>
            <person name="Halim A."/>
            <person name="Hossen Q.M.M."/>
            <person name="Hossain M.Z."/>
            <person name="Ahmed R."/>
            <person name="Khan M.M."/>
            <person name="Islam R."/>
            <person name="Rashid M.M."/>
            <person name="Khan S.A."/>
            <person name="Rahman M.S."/>
            <person name="Alam M."/>
            <person name="Yahiya A.S."/>
            <person name="Khan M.S."/>
            <person name="Azam M.S."/>
            <person name="Haque T."/>
            <person name="Lashkar M.Z.H."/>
            <person name="Akhand A.I."/>
            <person name="Morshed G."/>
            <person name="Roy S."/>
            <person name="Uddin K.S."/>
            <person name="Rabeya T."/>
            <person name="Hossain A.S."/>
            <person name="Chowdhury A."/>
            <person name="Snigdha A.R."/>
            <person name="Mortoza M.S."/>
            <person name="Matin S.A."/>
            <person name="Hoque S.M.E."/>
            <person name="Islam M.K."/>
            <person name="Roy D.K."/>
            <person name="Haider R."/>
            <person name="Moosa M.M."/>
            <person name="Elias S.M."/>
            <person name="Hasan A.M."/>
            <person name="Jahan S."/>
            <person name="Shafiuddin M."/>
            <person name="Mahmood N."/>
            <person name="Shommy N.S."/>
        </authorList>
    </citation>
    <scope>NUCLEOTIDE SEQUENCE [LARGE SCALE GENOMIC DNA]</scope>
    <source>
        <strain evidence="7">cv. O-4</strain>
    </source>
</reference>
<dbReference type="PANTHER" id="PTHR48032">
    <property type="entry name" value="RNA-BINDING PROTEIN MUSASHI HOMOLOG RBP6"/>
    <property type="match status" value="1"/>
</dbReference>
<comment type="caution">
    <text evidence="6">The sequence shown here is derived from an EMBL/GenBank/DDBJ whole genome shotgun (WGS) entry which is preliminary data.</text>
</comment>
<dbReference type="GO" id="GO:0006417">
    <property type="term" value="P:regulation of translation"/>
    <property type="evidence" value="ECO:0007669"/>
    <property type="project" value="TreeGrafter"/>
</dbReference>
<dbReference type="Gene3D" id="3.30.70.330">
    <property type="match status" value="2"/>
</dbReference>
<dbReference type="InterPro" id="IPR000504">
    <property type="entry name" value="RRM_dom"/>
</dbReference>
<dbReference type="SMART" id="SM00360">
    <property type="entry name" value="RRM"/>
    <property type="match status" value="2"/>
</dbReference>
<proteinExistence type="predicted"/>
<keyword evidence="4" id="KW-0175">Coiled coil</keyword>
<evidence type="ECO:0000256" key="2">
    <source>
        <dbReference type="ARBA" id="ARBA00022884"/>
    </source>
</evidence>
<feature type="domain" description="RRM" evidence="5">
    <location>
        <begin position="9"/>
        <end position="90"/>
    </location>
</feature>
<organism evidence="6 7">
    <name type="scientific">Corchorus olitorius</name>
    <dbReference type="NCBI Taxonomy" id="93759"/>
    <lineage>
        <taxon>Eukaryota</taxon>
        <taxon>Viridiplantae</taxon>
        <taxon>Streptophyta</taxon>
        <taxon>Embryophyta</taxon>
        <taxon>Tracheophyta</taxon>
        <taxon>Spermatophyta</taxon>
        <taxon>Magnoliopsida</taxon>
        <taxon>eudicotyledons</taxon>
        <taxon>Gunneridae</taxon>
        <taxon>Pentapetalae</taxon>
        <taxon>rosids</taxon>
        <taxon>malvids</taxon>
        <taxon>Malvales</taxon>
        <taxon>Malvaceae</taxon>
        <taxon>Grewioideae</taxon>
        <taxon>Apeibeae</taxon>
        <taxon>Corchorus</taxon>
    </lineage>
</organism>
<evidence type="ECO:0000256" key="1">
    <source>
        <dbReference type="ARBA" id="ARBA00022737"/>
    </source>
</evidence>
<dbReference type="PROSITE" id="PS50102">
    <property type="entry name" value="RRM"/>
    <property type="match status" value="2"/>
</dbReference>
<gene>
    <name evidence="6" type="ORF">COLO4_11617</name>
</gene>
<dbReference type="Proteomes" id="UP000187203">
    <property type="component" value="Unassembled WGS sequence"/>
</dbReference>
<dbReference type="CDD" id="cd00590">
    <property type="entry name" value="RRM_SF"/>
    <property type="match status" value="1"/>
</dbReference>
<accession>A0A1R3K3S8</accession>
<evidence type="ECO:0000256" key="3">
    <source>
        <dbReference type="PROSITE-ProRule" id="PRU00176"/>
    </source>
</evidence>
<dbReference type="PANTHER" id="PTHR48032:SF8">
    <property type="entry name" value="RNA-BINDING PROTEIN 1-LIKE"/>
    <property type="match status" value="1"/>
</dbReference>
<dbReference type="GO" id="GO:0003729">
    <property type="term" value="F:mRNA binding"/>
    <property type="evidence" value="ECO:0007669"/>
    <property type="project" value="TreeGrafter"/>
</dbReference>
<name>A0A1R3K3S8_9ROSI</name>
<sequence>MSDNNPKLFLAFREGISEETNEETITQHFSNYGEVVNSLIIRRKNIAFVTFADPLMAKNALEDEAKARISDRKIFVGGLATTITLEEFQEYFGQFGTMLDSVLIYDKVSNNFRGFGFVTYESEEAAKDVLRQRFHNLNDKMVEVKKAKAKQQQENNNHNNMSYPYYASFLPPQFPVPQPYYFRPLYILDPNELWGEQCTTCTYRVRESEDQGRR</sequence>
<dbReference type="OrthoDB" id="1875751at2759"/>
<evidence type="ECO:0000259" key="5">
    <source>
        <dbReference type="PROSITE" id="PS50102"/>
    </source>
</evidence>
<evidence type="ECO:0000313" key="6">
    <source>
        <dbReference type="EMBL" id="OMP01750.1"/>
    </source>
</evidence>
<evidence type="ECO:0000313" key="7">
    <source>
        <dbReference type="Proteomes" id="UP000187203"/>
    </source>
</evidence>
<dbReference type="InterPro" id="IPR035979">
    <property type="entry name" value="RBD_domain_sf"/>
</dbReference>
<dbReference type="Pfam" id="PF00076">
    <property type="entry name" value="RRM_1"/>
    <property type="match status" value="1"/>
</dbReference>
<feature type="coiled-coil region" evidence="4">
    <location>
        <begin position="120"/>
        <end position="161"/>
    </location>
</feature>
<dbReference type="EMBL" id="AWUE01014719">
    <property type="protein sequence ID" value="OMP01750.1"/>
    <property type="molecule type" value="Genomic_DNA"/>
</dbReference>
<dbReference type="AlphaFoldDB" id="A0A1R3K3S8"/>
<dbReference type="InterPro" id="IPR012677">
    <property type="entry name" value="Nucleotide-bd_a/b_plait_sf"/>
</dbReference>
<dbReference type="STRING" id="93759.A0A1R3K3S8"/>
<keyword evidence="7" id="KW-1185">Reference proteome</keyword>
<evidence type="ECO:0000256" key="4">
    <source>
        <dbReference type="SAM" id="Coils"/>
    </source>
</evidence>
<protein>
    <recommendedName>
        <fullName evidence="5">RRM domain-containing protein</fullName>
    </recommendedName>
</protein>
<feature type="domain" description="RRM" evidence="5">
    <location>
        <begin position="72"/>
        <end position="149"/>
    </location>
</feature>
<keyword evidence="1" id="KW-0677">Repeat</keyword>
<dbReference type="SUPFAM" id="SSF54928">
    <property type="entry name" value="RNA-binding domain, RBD"/>
    <property type="match status" value="2"/>
</dbReference>